<dbReference type="AlphaFoldDB" id="E4SLR2"/>
<name>E4SLR2_LACAR</name>
<dbReference type="Proteomes" id="UP000007033">
    <property type="component" value="Chromosome"/>
</dbReference>
<evidence type="ECO:0000313" key="1">
    <source>
        <dbReference type="EMBL" id="ADQ59659.1"/>
    </source>
</evidence>
<gene>
    <name evidence="1" type="ordered locus">LA2_08750</name>
</gene>
<dbReference type="EMBL" id="CP002338">
    <property type="protein sequence ID" value="ADQ59659.1"/>
    <property type="molecule type" value="Genomic_DNA"/>
</dbReference>
<proteinExistence type="predicted"/>
<protein>
    <submittedName>
        <fullName evidence="1">Uncharacterized protein</fullName>
    </submittedName>
</protein>
<dbReference type="KEGG" id="lam:LA2_08750"/>
<organism evidence="1 2">
    <name type="scientific">Lactobacillus amylovorus (strain GRL 1112)</name>
    <dbReference type="NCBI Taxonomy" id="695560"/>
    <lineage>
        <taxon>Bacteria</taxon>
        <taxon>Bacillati</taxon>
        <taxon>Bacillota</taxon>
        <taxon>Bacilli</taxon>
        <taxon>Lactobacillales</taxon>
        <taxon>Lactobacillaceae</taxon>
        <taxon>Lactobacillus</taxon>
    </lineage>
</organism>
<accession>E4SLR2</accession>
<sequence length="35" mass="3798">MKKKIIKVAGVAIIDQKKSCVLVGKRNSDRVLGNS</sequence>
<reference evidence="1 2" key="1">
    <citation type="journal article" date="2011" name="J. Bacteriol.">
        <title>Genome sequence of Lactobacillus amylovorus GRL1112.</title>
        <authorList>
            <person name="Kant R."/>
            <person name="Paulin L."/>
            <person name="Alatalo E."/>
            <person name="de Vos W.M."/>
            <person name="Palva A."/>
        </authorList>
    </citation>
    <scope>NUCLEOTIDE SEQUENCE [LARGE SCALE GENOMIC DNA]</scope>
    <source>
        <strain evidence="1 2">GRL 1112</strain>
    </source>
</reference>
<evidence type="ECO:0000313" key="2">
    <source>
        <dbReference type="Proteomes" id="UP000007033"/>
    </source>
</evidence>
<dbReference type="HOGENOM" id="CLU_3365520_0_0_9"/>